<dbReference type="Proteomes" id="UP000186744">
    <property type="component" value="Unassembled WGS sequence"/>
</dbReference>
<organism evidence="1 2">
    <name type="scientific">Chryseobacterium ureilyticum</name>
    <dbReference type="NCBI Taxonomy" id="373668"/>
    <lineage>
        <taxon>Bacteria</taxon>
        <taxon>Pseudomonadati</taxon>
        <taxon>Bacteroidota</taxon>
        <taxon>Flavobacteriia</taxon>
        <taxon>Flavobacteriales</taxon>
        <taxon>Weeksellaceae</taxon>
        <taxon>Chryseobacterium group</taxon>
        <taxon>Chryseobacterium</taxon>
    </lineage>
</organism>
<name>A0A1N7L7T4_9FLAO</name>
<sequence>MKDLKQYPAFIIAEDGSRHSIEATSIIIQLEEEEIEISLIPPHPVFKGKLTLTTGSAIQGREQERGSGTQFVIEPGASNVIHITPKKNRNI</sequence>
<gene>
    <name evidence="1" type="ORF">SAMN05421786_1011072</name>
</gene>
<dbReference type="RefSeq" id="WP_076550440.1">
    <property type="nucleotide sequence ID" value="NZ_FTOL01000001.1"/>
</dbReference>
<proteinExistence type="predicted"/>
<keyword evidence="2" id="KW-1185">Reference proteome</keyword>
<accession>A0A1N7L7T4</accession>
<dbReference type="STRING" id="373668.SAMN05421786_1011072"/>
<dbReference type="OrthoDB" id="1274257at2"/>
<dbReference type="EMBL" id="FTOL01000001">
    <property type="protein sequence ID" value="SIS69740.1"/>
    <property type="molecule type" value="Genomic_DNA"/>
</dbReference>
<protein>
    <submittedName>
        <fullName evidence="1">Uncharacterized protein</fullName>
    </submittedName>
</protein>
<reference evidence="2" key="1">
    <citation type="submission" date="2017-01" db="EMBL/GenBank/DDBJ databases">
        <authorList>
            <person name="Varghese N."/>
            <person name="Submissions S."/>
        </authorList>
    </citation>
    <scope>NUCLEOTIDE SEQUENCE [LARGE SCALE GENOMIC DNA]</scope>
    <source>
        <strain evidence="2">DSM 18017</strain>
    </source>
</reference>
<dbReference type="AlphaFoldDB" id="A0A1N7L7T4"/>
<evidence type="ECO:0000313" key="2">
    <source>
        <dbReference type="Proteomes" id="UP000186744"/>
    </source>
</evidence>
<evidence type="ECO:0000313" key="1">
    <source>
        <dbReference type="EMBL" id="SIS69740.1"/>
    </source>
</evidence>